<dbReference type="PANTHER" id="PTHR31690">
    <property type="entry name" value="FUCOSE MUTAROTASE"/>
    <property type="match status" value="1"/>
</dbReference>
<dbReference type="Pfam" id="PF05025">
    <property type="entry name" value="RbsD_FucU"/>
    <property type="match status" value="1"/>
</dbReference>
<keyword evidence="5" id="KW-1185">Reference proteome</keyword>
<evidence type="ECO:0000256" key="1">
    <source>
        <dbReference type="ARBA" id="ARBA00000223"/>
    </source>
</evidence>
<accession>A0ABU2B7S0</accession>
<dbReference type="PANTHER" id="PTHR31690:SF4">
    <property type="entry name" value="FUCOSE MUTAROTASE"/>
    <property type="match status" value="1"/>
</dbReference>
<evidence type="ECO:0000256" key="3">
    <source>
        <dbReference type="ARBA" id="ARBA00036324"/>
    </source>
</evidence>
<proteinExistence type="predicted"/>
<organism evidence="4 5">
    <name type="scientific">Corynebacterium felinum</name>
    <dbReference type="NCBI Taxonomy" id="131318"/>
    <lineage>
        <taxon>Bacteria</taxon>
        <taxon>Bacillati</taxon>
        <taxon>Actinomycetota</taxon>
        <taxon>Actinomycetes</taxon>
        <taxon>Mycobacteriales</taxon>
        <taxon>Corynebacteriaceae</taxon>
        <taxon>Corynebacterium</taxon>
    </lineage>
</organism>
<dbReference type="SUPFAM" id="SSF102546">
    <property type="entry name" value="RbsD-like"/>
    <property type="match status" value="1"/>
</dbReference>
<dbReference type="GO" id="GO:0036373">
    <property type="term" value="F:L-fucose mutarotase activity"/>
    <property type="evidence" value="ECO:0007669"/>
    <property type="project" value="UniProtKB-EC"/>
</dbReference>
<evidence type="ECO:0000313" key="4">
    <source>
        <dbReference type="EMBL" id="MDR7354653.1"/>
    </source>
</evidence>
<comment type="caution">
    <text evidence="4">The sequence shown here is derived from an EMBL/GenBank/DDBJ whole genome shotgun (WGS) entry which is preliminary data.</text>
</comment>
<reference evidence="4 5" key="1">
    <citation type="submission" date="2023-07" db="EMBL/GenBank/DDBJ databases">
        <title>Sequencing the genomes of 1000 actinobacteria strains.</title>
        <authorList>
            <person name="Klenk H.-P."/>
        </authorList>
    </citation>
    <scope>NUCLEOTIDE SEQUENCE [LARGE SCALE GENOMIC DNA]</scope>
    <source>
        <strain evidence="4 5">DSM 44508</strain>
    </source>
</reference>
<dbReference type="InterPro" id="IPR007721">
    <property type="entry name" value="RbsD_FucU"/>
</dbReference>
<protein>
    <submittedName>
        <fullName evidence="4">L-fucose mutarotase</fullName>
        <ecNumber evidence="4">5.1.3.29</ecNumber>
    </submittedName>
</protein>
<dbReference type="Gene3D" id="3.40.1650.10">
    <property type="entry name" value="RbsD-like domain"/>
    <property type="match status" value="1"/>
</dbReference>
<dbReference type="InterPro" id="IPR023750">
    <property type="entry name" value="RbsD-like_sf"/>
</dbReference>
<dbReference type="RefSeq" id="WP_277105256.1">
    <property type="nucleotide sequence ID" value="NZ_BAAAJS010000019.1"/>
</dbReference>
<dbReference type="InterPro" id="IPR050443">
    <property type="entry name" value="RbsD/FucU_mutarotase"/>
</dbReference>
<dbReference type="Proteomes" id="UP001183619">
    <property type="component" value="Unassembled WGS sequence"/>
</dbReference>
<dbReference type="EMBL" id="JAVDYF010000001">
    <property type="protein sequence ID" value="MDR7354653.1"/>
    <property type="molecule type" value="Genomic_DNA"/>
</dbReference>
<evidence type="ECO:0000256" key="2">
    <source>
        <dbReference type="ARBA" id="ARBA00023235"/>
    </source>
</evidence>
<name>A0ABU2B7S0_9CORY</name>
<comment type="catalytic activity">
    <reaction evidence="3">
        <text>alpha-L-fucose = beta-L-fucose</text>
        <dbReference type="Rhea" id="RHEA:25580"/>
        <dbReference type="ChEBI" id="CHEBI:42548"/>
        <dbReference type="ChEBI" id="CHEBI:42589"/>
        <dbReference type="EC" id="5.1.3.29"/>
    </reaction>
</comment>
<sequence length="139" mass="15160">MLKNIPPVLSPDLVKSMMEMGHGDELVLADANFPGHSLGVPVVRADGLGVPELLNAVCTLMPLDQYNDFQYFLMETVGDDPTPTIWAKYREIIAPHDPKAVGGQVERFAFYEQAKKASVVVMTGETALYGNIIVKKGVV</sequence>
<dbReference type="EC" id="5.1.3.29" evidence="4"/>
<dbReference type="NCBIfam" id="NF011949">
    <property type="entry name" value="PRK15420.1"/>
    <property type="match status" value="1"/>
</dbReference>
<gene>
    <name evidence="4" type="ORF">J2S37_001191</name>
</gene>
<comment type="catalytic activity">
    <reaction evidence="1">
        <text>beta-D-ribopyranose = beta-D-ribofuranose</text>
        <dbReference type="Rhea" id="RHEA:25432"/>
        <dbReference type="ChEBI" id="CHEBI:27476"/>
        <dbReference type="ChEBI" id="CHEBI:47002"/>
        <dbReference type="EC" id="5.4.99.62"/>
    </reaction>
</comment>
<evidence type="ECO:0000313" key="5">
    <source>
        <dbReference type="Proteomes" id="UP001183619"/>
    </source>
</evidence>
<keyword evidence="2 4" id="KW-0413">Isomerase</keyword>